<evidence type="ECO:0000256" key="10">
    <source>
        <dbReference type="SAM" id="MobiDB-lite"/>
    </source>
</evidence>
<dbReference type="EMBL" id="JADCUA010000005">
    <property type="protein sequence ID" value="KAH9839875.1"/>
    <property type="molecule type" value="Genomic_DNA"/>
</dbReference>
<sequence length="561" mass="60518">MYVNEERECSCPPDANAPPLNCETCAHDCGNAQCSVELSSECTEQCVVVVCNDSHHASAPCATAVFPDQCEPCDMSCGSAPDCTGLEEFFQCCTDYHGYMPDPKSFQSDMAAIHPDLVWDPSIAAAFLCACADSHQAANLQGGYHDAHLSAATSTASTPQLTPSPVAFHSQAGQLLQPTSIQSYTNAQAPQMPSNIPEYYGASQSAQLPQPQGLPHECQWGGCYASFASLAELVGHVNLQHLRLASGALPSTSSLQPQIQSGHQGISHGNGISVDGLSCMWADCHLYPSAQSIPGPSTDNALDRALGVLANHLLEDHLGLPLRSPKQEQVPEPKAIQAPIPSASSGPTTDGTTGLYSPPTPLPEHDCSASPVHVCRWEACTCTFPSCDELTAHITADHVGAGKAHYECRWEGCARHSDKGFSSKQKILRHLQSHTGHRPFQCEICGQYFSETATLAQHKRRHTREKPYVCDFPGCGKSFAITGALTIHKRTHNGHKPFKCTYCERAFAESSNLSKHLRTHTGARPYPCMEPGCNKTFARPDQLARHQNVHRKRSAEAEVAT</sequence>
<protein>
    <recommendedName>
        <fullName evidence="11">C2H2-type domain-containing protein</fullName>
    </recommendedName>
</protein>
<evidence type="ECO:0000256" key="1">
    <source>
        <dbReference type="ARBA" id="ARBA00004123"/>
    </source>
</evidence>
<comment type="caution">
    <text evidence="12">The sequence shown here is derived from an EMBL/GenBank/DDBJ whole genome shotgun (WGS) entry which is preliminary data.</text>
</comment>
<dbReference type="PROSITE" id="PS00028">
    <property type="entry name" value="ZINC_FINGER_C2H2_1"/>
    <property type="match status" value="6"/>
</dbReference>
<feature type="region of interest" description="Disordered" evidence="10">
    <location>
        <begin position="542"/>
        <end position="561"/>
    </location>
</feature>
<keyword evidence="6" id="KW-0862">Zinc</keyword>
<dbReference type="InterPro" id="IPR043359">
    <property type="entry name" value="GLI-like"/>
</dbReference>
<evidence type="ECO:0000256" key="3">
    <source>
        <dbReference type="ARBA" id="ARBA00022723"/>
    </source>
</evidence>
<feature type="domain" description="C2H2-type" evidence="11">
    <location>
        <begin position="440"/>
        <end position="467"/>
    </location>
</feature>
<evidence type="ECO:0000256" key="6">
    <source>
        <dbReference type="ARBA" id="ARBA00022833"/>
    </source>
</evidence>
<dbReference type="InterPro" id="IPR036236">
    <property type="entry name" value="Znf_C2H2_sf"/>
</dbReference>
<evidence type="ECO:0000256" key="9">
    <source>
        <dbReference type="PROSITE-ProRule" id="PRU00042"/>
    </source>
</evidence>
<dbReference type="Pfam" id="PF00096">
    <property type="entry name" value="zf-C2H2"/>
    <property type="match status" value="4"/>
</dbReference>
<evidence type="ECO:0000259" key="11">
    <source>
        <dbReference type="PROSITE" id="PS50157"/>
    </source>
</evidence>
<keyword evidence="5 9" id="KW-0863">Zinc-finger</keyword>
<keyword evidence="7" id="KW-0238">DNA-binding</keyword>
<dbReference type="GeneID" id="72001006"/>
<reference evidence="12 13" key="1">
    <citation type="journal article" date="2021" name="Environ. Microbiol.">
        <title>Gene family expansions and transcriptome signatures uncover fungal adaptations to wood decay.</title>
        <authorList>
            <person name="Hage H."/>
            <person name="Miyauchi S."/>
            <person name="Viragh M."/>
            <person name="Drula E."/>
            <person name="Min B."/>
            <person name="Chaduli D."/>
            <person name="Navarro D."/>
            <person name="Favel A."/>
            <person name="Norest M."/>
            <person name="Lesage-Meessen L."/>
            <person name="Balint B."/>
            <person name="Merenyi Z."/>
            <person name="de Eugenio L."/>
            <person name="Morin E."/>
            <person name="Martinez A.T."/>
            <person name="Baldrian P."/>
            <person name="Stursova M."/>
            <person name="Martinez M.J."/>
            <person name="Novotny C."/>
            <person name="Magnuson J.K."/>
            <person name="Spatafora J.W."/>
            <person name="Maurice S."/>
            <person name="Pangilinan J."/>
            <person name="Andreopoulos W."/>
            <person name="LaButti K."/>
            <person name="Hundley H."/>
            <person name="Na H."/>
            <person name="Kuo A."/>
            <person name="Barry K."/>
            <person name="Lipzen A."/>
            <person name="Henrissat B."/>
            <person name="Riley R."/>
            <person name="Ahrendt S."/>
            <person name="Nagy L.G."/>
            <person name="Grigoriev I.V."/>
            <person name="Martin F."/>
            <person name="Rosso M.N."/>
        </authorList>
    </citation>
    <scope>NUCLEOTIDE SEQUENCE [LARGE SCALE GENOMIC DNA]</scope>
    <source>
        <strain evidence="12 13">CIRM-BRFM 1785</strain>
    </source>
</reference>
<dbReference type="PANTHER" id="PTHR45718">
    <property type="entry name" value="TRANSCRIPTIONAL ACTIVATOR CUBITUS INTERRUPTUS"/>
    <property type="match status" value="1"/>
</dbReference>
<dbReference type="Proteomes" id="UP000814176">
    <property type="component" value="Unassembled WGS sequence"/>
</dbReference>
<comment type="subcellular location">
    <subcellularLocation>
        <location evidence="1">Nucleus</location>
    </subcellularLocation>
</comment>
<dbReference type="InterPro" id="IPR013087">
    <property type="entry name" value="Znf_C2H2_type"/>
</dbReference>
<feature type="region of interest" description="Disordered" evidence="10">
    <location>
        <begin position="324"/>
        <end position="356"/>
    </location>
</feature>
<keyword evidence="13" id="KW-1185">Reference proteome</keyword>
<evidence type="ECO:0000256" key="5">
    <source>
        <dbReference type="ARBA" id="ARBA00022771"/>
    </source>
</evidence>
<proteinExistence type="inferred from homology"/>
<feature type="domain" description="C2H2-type" evidence="11">
    <location>
        <begin position="406"/>
        <end position="439"/>
    </location>
</feature>
<gene>
    <name evidence="12" type="ORF">C8Q71DRAFT_702868</name>
</gene>
<dbReference type="SUPFAM" id="SSF57667">
    <property type="entry name" value="beta-beta-alpha zinc fingers"/>
    <property type="match status" value="4"/>
</dbReference>
<evidence type="ECO:0000256" key="8">
    <source>
        <dbReference type="ARBA" id="ARBA00023242"/>
    </source>
</evidence>
<name>A0ABQ8KNZ8_9APHY</name>
<dbReference type="RefSeq" id="XP_047781525.1">
    <property type="nucleotide sequence ID" value="XM_047920274.1"/>
</dbReference>
<feature type="compositionally biased region" description="Polar residues" evidence="10">
    <location>
        <begin position="342"/>
        <end position="355"/>
    </location>
</feature>
<evidence type="ECO:0000256" key="7">
    <source>
        <dbReference type="ARBA" id="ARBA00023125"/>
    </source>
</evidence>
<feature type="domain" description="C2H2-type" evidence="11">
    <location>
        <begin position="526"/>
        <end position="555"/>
    </location>
</feature>
<keyword evidence="3" id="KW-0479">Metal-binding</keyword>
<organism evidence="12 13">
    <name type="scientific">Rhodofomes roseus</name>
    <dbReference type="NCBI Taxonomy" id="34475"/>
    <lineage>
        <taxon>Eukaryota</taxon>
        <taxon>Fungi</taxon>
        <taxon>Dikarya</taxon>
        <taxon>Basidiomycota</taxon>
        <taxon>Agaricomycotina</taxon>
        <taxon>Agaricomycetes</taxon>
        <taxon>Polyporales</taxon>
        <taxon>Rhodofomes</taxon>
    </lineage>
</organism>
<evidence type="ECO:0000256" key="4">
    <source>
        <dbReference type="ARBA" id="ARBA00022737"/>
    </source>
</evidence>
<evidence type="ECO:0000256" key="2">
    <source>
        <dbReference type="ARBA" id="ARBA00010831"/>
    </source>
</evidence>
<keyword evidence="4" id="KW-0677">Repeat</keyword>
<comment type="similarity">
    <text evidence="2">Belongs to the GLI C2H2-type zinc-finger protein family.</text>
</comment>
<keyword evidence="8" id="KW-0539">Nucleus</keyword>
<evidence type="ECO:0000313" key="13">
    <source>
        <dbReference type="Proteomes" id="UP000814176"/>
    </source>
</evidence>
<dbReference type="Gene3D" id="3.30.160.60">
    <property type="entry name" value="Classic Zinc Finger"/>
    <property type="match status" value="7"/>
</dbReference>
<dbReference type="SMART" id="SM00355">
    <property type="entry name" value="ZnF_C2H2"/>
    <property type="match status" value="7"/>
</dbReference>
<dbReference type="PROSITE" id="PS50157">
    <property type="entry name" value="ZINC_FINGER_C2H2_2"/>
    <property type="match status" value="5"/>
</dbReference>
<feature type="domain" description="C2H2-type" evidence="11">
    <location>
        <begin position="498"/>
        <end position="525"/>
    </location>
</feature>
<dbReference type="PANTHER" id="PTHR45718:SF8">
    <property type="entry name" value="GLIS FAMILY ZINC FINGER 2"/>
    <property type="match status" value="1"/>
</dbReference>
<feature type="domain" description="C2H2-type" evidence="11">
    <location>
        <begin position="468"/>
        <end position="497"/>
    </location>
</feature>
<evidence type="ECO:0000313" key="12">
    <source>
        <dbReference type="EMBL" id="KAH9839875.1"/>
    </source>
</evidence>
<accession>A0ABQ8KNZ8</accession>